<protein>
    <submittedName>
        <fullName evidence="1">(northern house mosquito) hypothetical protein</fullName>
    </submittedName>
</protein>
<sequence length="102" mass="10894">MADLMISRDSDVFGILIRSPCMPASDDSGSALMACRFMRGSALTGGSTRVFSTPGDHASNVSSEQRFSMRAFVMGRTTCLNLSISFCSSSIRSSLLSDSFCT</sequence>
<accession>A0A8D8HK32</accession>
<dbReference type="AlphaFoldDB" id="A0A8D8HK32"/>
<reference evidence="1" key="1">
    <citation type="submission" date="2021-05" db="EMBL/GenBank/DDBJ databases">
        <authorList>
            <person name="Alioto T."/>
            <person name="Alioto T."/>
            <person name="Gomez Garrido J."/>
        </authorList>
    </citation>
    <scope>NUCLEOTIDE SEQUENCE</scope>
</reference>
<dbReference type="EMBL" id="HBUE01321892">
    <property type="protein sequence ID" value="CAG6588652.1"/>
    <property type="molecule type" value="Transcribed_RNA"/>
</dbReference>
<evidence type="ECO:0000313" key="1">
    <source>
        <dbReference type="EMBL" id="CAG6536660.1"/>
    </source>
</evidence>
<proteinExistence type="predicted"/>
<dbReference type="EMBL" id="HBUE01215350">
    <property type="protein sequence ID" value="CAG6536660.1"/>
    <property type="molecule type" value="Transcribed_RNA"/>
</dbReference>
<name>A0A8D8HK32_CULPI</name>
<organism evidence="1">
    <name type="scientific">Culex pipiens</name>
    <name type="common">House mosquito</name>
    <dbReference type="NCBI Taxonomy" id="7175"/>
    <lineage>
        <taxon>Eukaryota</taxon>
        <taxon>Metazoa</taxon>
        <taxon>Ecdysozoa</taxon>
        <taxon>Arthropoda</taxon>
        <taxon>Hexapoda</taxon>
        <taxon>Insecta</taxon>
        <taxon>Pterygota</taxon>
        <taxon>Neoptera</taxon>
        <taxon>Endopterygota</taxon>
        <taxon>Diptera</taxon>
        <taxon>Nematocera</taxon>
        <taxon>Culicoidea</taxon>
        <taxon>Culicidae</taxon>
        <taxon>Culicinae</taxon>
        <taxon>Culicini</taxon>
        <taxon>Culex</taxon>
        <taxon>Culex</taxon>
    </lineage>
</organism>